<proteinExistence type="predicted"/>
<evidence type="ECO:0000313" key="2">
    <source>
        <dbReference type="EMBL" id="PRX59006.1"/>
    </source>
</evidence>
<keyword evidence="3" id="KW-1185">Reference proteome</keyword>
<dbReference type="AlphaFoldDB" id="A0A2T0MMD2"/>
<dbReference type="Pfam" id="PF13700">
    <property type="entry name" value="DUF4158"/>
    <property type="match status" value="1"/>
</dbReference>
<reference evidence="2 3" key="1">
    <citation type="submission" date="2018-03" db="EMBL/GenBank/DDBJ databases">
        <title>Genomic Encyclopedia of Type Strains, Phase III (KMG-III): the genomes of soil and plant-associated and newly described type strains.</title>
        <authorList>
            <person name="Whitman W."/>
        </authorList>
    </citation>
    <scope>NUCLEOTIDE SEQUENCE [LARGE SCALE GENOMIC DNA]</scope>
    <source>
        <strain evidence="2 3">CGMCC 4.7104</strain>
    </source>
</reference>
<name>A0A2T0MMD2_9ACTN</name>
<accession>A0A2T0MMD2</accession>
<feature type="domain" description="DUF4158" evidence="1">
    <location>
        <begin position="2"/>
        <end position="84"/>
    </location>
</feature>
<comment type="caution">
    <text evidence="2">The sequence shown here is derived from an EMBL/GenBank/DDBJ whole genome shotgun (WGS) entry which is preliminary data.</text>
</comment>
<sequence length="90" mass="9817">MIAQLRADSHRLGVAVQIGTVRYKGLFPEDPLAVPWPVVDHLAEQLRIGDASQVKKYAERPKTTYEHAWVIRDTYGSTPSMTPAAGAAGS</sequence>
<organism evidence="2 3">
    <name type="scientific">Nonomuraea fuscirosea</name>
    <dbReference type="NCBI Taxonomy" id="1291556"/>
    <lineage>
        <taxon>Bacteria</taxon>
        <taxon>Bacillati</taxon>
        <taxon>Actinomycetota</taxon>
        <taxon>Actinomycetes</taxon>
        <taxon>Streptosporangiales</taxon>
        <taxon>Streptosporangiaceae</taxon>
        <taxon>Nonomuraea</taxon>
    </lineage>
</organism>
<evidence type="ECO:0000313" key="3">
    <source>
        <dbReference type="Proteomes" id="UP000238312"/>
    </source>
</evidence>
<dbReference type="Proteomes" id="UP000238312">
    <property type="component" value="Unassembled WGS sequence"/>
</dbReference>
<evidence type="ECO:0000259" key="1">
    <source>
        <dbReference type="Pfam" id="PF13700"/>
    </source>
</evidence>
<protein>
    <submittedName>
        <fullName evidence="2">Uncharacterized protein DUF4158</fullName>
    </submittedName>
</protein>
<gene>
    <name evidence="2" type="ORF">B0I32_121110</name>
</gene>
<dbReference type="InterPro" id="IPR025296">
    <property type="entry name" value="DUF4158"/>
</dbReference>
<dbReference type="EMBL" id="PVNG01000021">
    <property type="protein sequence ID" value="PRX59006.1"/>
    <property type="molecule type" value="Genomic_DNA"/>
</dbReference>